<organism evidence="1 2">
    <name type="scientific">Pleuronectes platessa</name>
    <name type="common">European plaice</name>
    <dbReference type="NCBI Taxonomy" id="8262"/>
    <lineage>
        <taxon>Eukaryota</taxon>
        <taxon>Metazoa</taxon>
        <taxon>Chordata</taxon>
        <taxon>Craniata</taxon>
        <taxon>Vertebrata</taxon>
        <taxon>Euteleostomi</taxon>
        <taxon>Actinopterygii</taxon>
        <taxon>Neopterygii</taxon>
        <taxon>Teleostei</taxon>
        <taxon>Neoteleostei</taxon>
        <taxon>Acanthomorphata</taxon>
        <taxon>Carangaria</taxon>
        <taxon>Pleuronectiformes</taxon>
        <taxon>Pleuronectoidei</taxon>
        <taxon>Pleuronectidae</taxon>
        <taxon>Pleuronectes</taxon>
    </lineage>
</organism>
<reference evidence="1" key="1">
    <citation type="submission" date="2020-03" db="EMBL/GenBank/DDBJ databases">
        <authorList>
            <person name="Weist P."/>
        </authorList>
    </citation>
    <scope>NUCLEOTIDE SEQUENCE</scope>
</reference>
<evidence type="ECO:0000313" key="1">
    <source>
        <dbReference type="EMBL" id="CAB1425663.1"/>
    </source>
</evidence>
<protein>
    <submittedName>
        <fullName evidence="1">Uncharacterized protein</fullName>
    </submittedName>
</protein>
<keyword evidence="2" id="KW-1185">Reference proteome</keyword>
<accession>A0A9N7U6E5</accession>
<sequence length="100" mass="11048">MPLSVFIPARPEAMAPLDLLTQAQSNFNASPYPNPYHLKLSHKGYFCNTSAEKALITTITALDRERVSVDDGRVQKDSVSGKIICHGYSKRAEDSYSGKM</sequence>
<gene>
    <name evidence="1" type="ORF">PLEPLA_LOCUS13595</name>
</gene>
<dbReference type="Proteomes" id="UP001153269">
    <property type="component" value="Unassembled WGS sequence"/>
</dbReference>
<evidence type="ECO:0000313" key="2">
    <source>
        <dbReference type="Proteomes" id="UP001153269"/>
    </source>
</evidence>
<name>A0A9N7U6E5_PLEPL</name>
<comment type="caution">
    <text evidence="1">The sequence shown here is derived from an EMBL/GenBank/DDBJ whole genome shotgun (WGS) entry which is preliminary data.</text>
</comment>
<dbReference type="EMBL" id="CADEAL010000824">
    <property type="protein sequence ID" value="CAB1425663.1"/>
    <property type="molecule type" value="Genomic_DNA"/>
</dbReference>
<dbReference type="AlphaFoldDB" id="A0A9N7U6E5"/>
<proteinExistence type="predicted"/>